<dbReference type="Proteomes" id="UP001279734">
    <property type="component" value="Unassembled WGS sequence"/>
</dbReference>
<proteinExistence type="predicted"/>
<accession>A0AAD3SAF7</accession>
<name>A0AAD3SAF7_NEPGR</name>
<keyword evidence="2" id="KW-0732">Signal</keyword>
<reference evidence="3" key="1">
    <citation type="submission" date="2023-05" db="EMBL/GenBank/DDBJ databases">
        <title>Nepenthes gracilis genome sequencing.</title>
        <authorList>
            <person name="Fukushima K."/>
        </authorList>
    </citation>
    <scope>NUCLEOTIDE SEQUENCE</scope>
    <source>
        <strain evidence="3">SING2019-196</strain>
    </source>
</reference>
<sequence>MFAKYARMWALAGLLLLGFLPGLELRPVCLADVLYRVDLRSVATGPMLKFFLLRSAVVWYQLIDAVPESTNCRSKSASLRSGSSNSAPTDQGISVHPTPVDHQPDEIESCVVIDPLILKGTLQHSTLLGEASSKSSLDMSEVKEEANNDVMVECLSSGNEKASHPPLCEATLVVKAPSKCPCAGEARVFHVSPGGEMLEHVDSAEDGSGLPPLPPLSEVGVSQ</sequence>
<feature type="region of interest" description="Disordered" evidence="1">
    <location>
        <begin position="199"/>
        <end position="223"/>
    </location>
</feature>
<organism evidence="3 4">
    <name type="scientific">Nepenthes gracilis</name>
    <name type="common">Slender pitcher plant</name>
    <dbReference type="NCBI Taxonomy" id="150966"/>
    <lineage>
        <taxon>Eukaryota</taxon>
        <taxon>Viridiplantae</taxon>
        <taxon>Streptophyta</taxon>
        <taxon>Embryophyta</taxon>
        <taxon>Tracheophyta</taxon>
        <taxon>Spermatophyta</taxon>
        <taxon>Magnoliopsida</taxon>
        <taxon>eudicotyledons</taxon>
        <taxon>Gunneridae</taxon>
        <taxon>Pentapetalae</taxon>
        <taxon>Caryophyllales</taxon>
        <taxon>Nepenthaceae</taxon>
        <taxon>Nepenthes</taxon>
    </lineage>
</organism>
<evidence type="ECO:0000313" key="4">
    <source>
        <dbReference type="Proteomes" id="UP001279734"/>
    </source>
</evidence>
<evidence type="ECO:0000313" key="3">
    <source>
        <dbReference type="EMBL" id="GMH07503.1"/>
    </source>
</evidence>
<keyword evidence="4" id="KW-1185">Reference proteome</keyword>
<dbReference type="AlphaFoldDB" id="A0AAD3SAF7"/>
<dbReference type="EMBL" id="BSYO01000007">
    <property type="protein sequence ID" value="GMH07503.1"/>
    <property type="molecule type" value="Genomic_DNA"/>
</dbReference>
<gene>
    <name evidence="3" type="ORF">Nepgr_009343</name>
</gene>
<evidence type="ECO:0000256" key="1">
    <source>
        <dbReference type="SAM" id="MobiDB-lite"/>
    </source>
</evidence>
<comment type="caution">
    <text evidence="3">The sequence shown here is derived from an EMBL/GenBank/DDBJ whole genome shotgun (WGS) entry which is preliminary data.</text>
</comment>
<feature type="compositionally biased region" description="Low complexity" evidence="1">
    <location>
        <begin position="74"/>
        <end position="86"/>
    </location>
</feature>
<evidence type="ECO:0000256" key="2">
    <source>
        <dbReference type="SAM" id="SignalP"/>
    </source>
</evidence>
<feature type="chain" id="PRO_5041906582" evidence="2">
    <location>
        <begin position="26"/>
        <end position="223"/>
    </location>
</feature>
<feature type="region of interest" description="Disordered" evidence="1">
    <location>
        <begin position="74"/>
        <end position="103"/>
    </location>
</feature>
<protein>
    <submittedName>
        <fullName evidence="3">Uncharacterized protein</fullName>
    </submittedName>
</protein>
<feature type="signal peptide" evidence="2">
    <location>
        <begin position="1"/>
        <end position="25"/>
    </location>
</feature>